<sequence length="179" mass="20532">MQVRIYKYATKSTIVDISSALNYHRKNKRNEEEYKGSIQFVIHQYTKEKLAFAYLPKSTAKMVMNTIISHHFHHIFPNGFTQYGGSLAKNIARILAIKYDSEQNKYVFGISEGIGQLTETGGIKMTQKQKSVIAYLPYDETLKIAHEIVDFIKQAEITAMMKGKPLYTLVPDYQQVQNA</sequence>
<comment type="caution">
    <text evidence="1">The sequence shown here is derived from an EMBL/GenBank/DDBJ whole genome shotgun (WGS) entry which is preliminary data.</text>
</comment>
<dbReference type="RefSeq" id="WP_269919816.1">
    <property type="nucleotide sequence ID" value="NZ_JANUVP010000025.1"/>
</dbReference>
<organism evidence="1 2">
    <name type="scientific">Caldifermentibacillus hisashii</name>
    <dbReference type="NCBI Taxonomy" id="996558"/>
    <lineage>
        <taxon>Bacteria</taxon>
        <taxon>Bacillati</taxon>
        <taxon>Bacillota</taxon>
        <taxon>Bacilli</taxon>
        <taxon>Bacillales</taxon>
        <taxon>Bacillaceae</taxon>
        <taxon>Caldifermentibacillus</taxon>
    </lineage>
</organism>
<protein>
    <submittedName>
        <fullName evidence="1">Uncharacterized protein</fullName>
    </submittedName>
</protein>
<keyword evidence="2" id="KW-1185">Reference proteome</keyword>
<name>A0ABU9K577_9BACI</name>
<dbReference type="Proteomes" id="UP001459714">
    <property type="component" value="Unassembled WGS sequence"/>
</dbReference>
<evidence type="ECO:0000313" key="2">
    <source>
        <dbReference type="Proteomes" id="UP001459714"/>
    </source>
</evidence>
<evidence type="ECO:0000313" key="1">
    <source>
        <dbReference type="EMBL" id="MEL3959627.1"/>
    </source>
</evidence>
<gene>
    <name evidence="1" type="ORF">NST17_20960</name>
</gene>
<accession>A0ABU9K577</accession>
<proteinExistence type="predicted"/>
<reference evidence="1 2" key="1">
    <citation type="submission" date="2024-03" db="EMBL/GenBank/DDBJ databases">
        <title>Bacilli Hybrid Assemblies.</title>
        <authorList>
            <person name="Kovac J."/>
        </authorList>
    </citation>
    <scope>NUCLEOTIDE SEQUENCE [LARGE SCALE GENOMIC DNA]</scope>
    <source>
        <strain evidence="1 2">FSL M8-0022</strain>
    </source>
</reference>
<dbReference type="EMBL" id="JBBYAK010000003">
    <property type="protein sequence ID" value="MEL3959627.1"/>
    <property type="molecule type" value="Genomic_DNA"/>
</dbReference>